<name>A0A1I0V7X1_SELRU</name>
<dbReference type="Gene3D" id="2.20.28.30">
    <property type="entry name" value="RNA polymerase ii, chain L"/>
    <property type="match status" value="1"/>
</dbReference>
<evidence type="ECO:0000313" key="1">
    <source>
        <dbReference type="EMBL" id="SFA72163.1"/>
    </source>
</evidence>
<protein>
    <submittedName>
        <fullName evidence="1">Uncharacterized protein</fullName>
    </submittedName>
</protein>
<reference evidence="1 2" key="1">
    <citation type="submission" date="2016-10" db="EMBL/GenBank/DDBJ databases">
        <authorList>
            <person name="de Groot N.N."/>
        </authorList>
    </citation>
    <scope>NUCLEOTIDE SEQUENCE [LARGE SCALE GENOMIC DNA]</scope>
    <source>
        <strain evidence="1 2">L14</strain>
    </source>
</reference>
<dbReference type="EMBL" id="FOJX01000001">
    <property type="protein sequence ID" value="SFA72163.1"/>
    <property type="molecule type" value="Genomic_DNA"/>
</dbReference>
<sequence length="388" mass="43947">MSFIPAKCTQCGAEITVDDTKDAGICKYCGTAFVTEKAINNYNTYVTNDFTGATINIVKGDINNLIHLAENALYAEKFQEAYDYANKALEIDSCASKAWFVKLRARANMIDPKHRTSSFYTELTQYGSSALIYAEDVRLTDNAEFEVDQPPMVEQFMESVYTTYLMAASTIMMEASWMIGETSELNNRIILENEDKVMVKLDDQEHRTYIEQLTLDAILLRQEVPAKYIAKNEHLYELAKMIAESYVSFCHGDLIRLSVYDDKLPDYIIKDRDDNLKKLTSSLPENAVKEAESLNVQVKEMQQNQISTTDENGLSVPTEKKQEGCWLYMAPMTHQKCGYFANSVIVSYSLTSLAGYSSKFITQSVRQLLNTLEIISCLFHYVGNLSTS</sequence>
<accession>A0A1I0V7X1</accession>
<dbReference type="Proteomes" id="UP000183843">
    <property type="component" value="Unassembled WGS sequence"/>
</dbReference>
<dbReference type="AlphaFoldDB" id="A0A1I0V7X1"/>
<proteinExistence type="predicted"/>
<evidence type="ECO:0000313" key="2">
    <source>
        <dbReference type="Proteomes" id="UP000183843"/>
    </source>
</evidence>
<gene>
    <name evidence="1" type="ORF">SAMN05216587_101338</name>
</gene>
<organism evidence="1 2">
    <name type="scientific">Selenomonas ruminantium</name>
    <dbReference type="NCBI Taxonomy" id="971"/>
    <lineage>
        <taxon>Bacteria</taxon>
        <taxon>Bacillati</taxon>
        <taxon>Bacillota</taxon>
        <taxon>Negativicutes</taxon>
        <taxon>Selenomonadales</taxon>
        <taxon>Selenomonadaceae</taxon>
        <taxon>Selenomonas</taxon>
    </lineage>
</organism>